<feature type="domain" description="Metallo-beta-lactamase" evidence="9">
    <location>
        <begin position="21"/>
        <end position="133"/>
    </location>
</feature>
<comment type="subunit">
    <text evidence="1 8">Homodimer.</text>
</comment>
<keyword evidence="6 8" id="KW-0378">Hydrolase</keyword>
<evidence type="ECO:0000256" key="3">
    <source>
        <dbReference type="ARBA" id="ARBA00022722"/>
    </source>
</evidence>
<dbReference type="EMBL" id="CP001825">
    <property type="protein sequence ID" value="ACZ41458.1"/>
    <property type="molecule type" value="Genomic_DNA"/>
</dbReference>
<feature type="binding site" evidence="8">
    <location>
        <position position="61"/>
    </location>
    <ligand>
        <name>Zn(2+)</name>
        <dbReference type="ChEBI" id="CHEBI:29105"/>
        <label>1</label>
        <note>catalytic</note>
    </ligand>
</feature>
<gene>
    <name evidence="8" type="primary">rnz</name>
    <name evidence="11" type="ordered locus">Tter_0540</name>
</gene>
<feature type="binding site" evidence="8">
    <location>
        <position position="208"/>
    </location>
    <ligand>
        <name>Zn(2+)</name>
        <dbReference type="ChEBI" id="CHEBI:29105"/>
        <label>1</label>
        <note>catalytic</note>
    </ligand>
</feature>
<accession>D1CEV2</accession>
<comment type="function">
    <text evidence="8">Zinc phosphodiesterase, which displays some tRNA 3'-processing endonuclease activity. Probably involved in tRNA maturation, by removing a 3'-trailer from precursor tRNA.</text>
</comment>
<dbReference type="Proteomes" id="UP000000323">
    <property type="component" value="Chromosome 1"/>
</dbReference>
<feature type="binding site" evidence="8">
    <location>
        <position position="140"/>
    </location>
    <ligand>
        <name>Zn(2+)</name>
        <dbReference type="ChEBI" id="CHEBI:29105"/>
        <label>1</label>
        <note>catalytic</note>
    </ligand>
</feature>
<organism evidence="11 12">
    <name type="scientific">Thermobaculum terrenum (strain ATCC BAA-798 / CCMEE 7001 / YNP1)</name>
    <dbReference type="NCBI Taxonomy" id="525904"/>
    <lineage>
        <taxon>Bacteria</taxon>
        <taxon>Bacillati</taxon>
        <taxon>Chloroflexota</taxon>
        <taxon>Chloroflexia</taxon>
        <taxon>Candidatus Thermobaculales</taxon>
        <taxon>Candidatus Thermobaculaceae</taxon>
        <taxon>Thermobaculum</taxon>
    </lineage>
</organism>
<comment type="catalytic activity">
    <reaction evidence="8">
        <text>Endonucleolytic cleavage of RNA, removing extra 3' nucleotides from tRNA precursor, generating 3' termini of tRNAs. A 3'-hydroxy group is left at the tRNA terminus and a 5'-phosphoryl group is left at the trailer molecule.</text>
        <dbReference type="EC" id="3.1.26.11"/>
    </reaction>
</comment>
<evidence type="ECO:0000256" key="8">
    <source>
        <dbReference type="HAMAP-Rule" id="MF_01818"/>
    </source>
</evidence>
<sequence length="307" mass="33924">MLDVTLLGTSGTLPLPGRYLSSALIRIGGKLFLIDCGEGTQVALRAKGWGIRRIDSILLTHSHADHVLGLPGLLLTLAFSQRGAEEPLRIFGPPSVLPVLESIRVFAPRLPYPVYFIPLEVGDEVDVTDNLKLFAGPTEHDVPCLSYSLYVPRSPKFDVERANSLGVPRDLWGRLQRGESVFVGEREIQPQDVLGPPRKGLKLVFITDTRFTEDLVSFASKIQPPDLLISEGMYGDESMRPKDWDVPHMTFAEAAKVASASGARLLWLTHYSPMMADPSRYIENARRIFPNAIAAQDGTEISLSYED</sequence>
<proteinExistence type="inferred from homology"/>
<dbReference type="AlphaFoldDB" id="D1CEV2"/>
<dbReference type="Pfam" id="PF12706">
    <property type="entry name" value="Lactamase_B_2"/>
    <property type="match status" value="1"/>
</dbReference>
<name>D1CEV2_THET1</name>
<dbReference type="eggNOG" id="COG1234">
    <property type="taxonomic scope" value="Bacteria"/>
</dbReference>
<dbReference type="GO" id="GO:0008270">
    <property type="term" value="F:zinc ion binding"/>
    <property type="evidence" value="ECO:0007669"/>
    <property type="project" value="UniProtKB-UniRule"/>
</dbReference>
<keyword evidence="2 8" id="KW-0819">tRNA processing</keyword>
<dbReference type="Gene3D" id="3.60.15.10">
    <property type="entry name" value="Ribonuclease Z/Hydroxyacylglutathione hydrolase-like"/>
    <property type="match status" value="1"/>
</dbReference>
<evidence type="ECO:0000313" key="11">
    <source>
        <dbReference type="EMBL" id="ACZ41458.1"/>
    </source>
</evidence>
<dbReference type="HAMAP" id="MF_01818">
    <property type="entry name" value="RNase_Z_BN"/>
    <property type="match status" value="1"/>
</dbReference>
<dbReference type="InterPro" id="IPR001279">
    <property type="entry name" value="Metallo-B-lactamas"/>
</dbReference>
<dbReference type="OrthoDB" id="9800940at2"/>
<dbReference type="CDD" id="cd07717">
    <property type="entry name" value="RNaseZ_ZiPD-like_MBL-fold"/>
    <property type="match status" value="1"/>
</dbReference>
<keyword evidence="5 8" id="KW-0255">Endonuclease</keyword>
<feature type="binding site" evidence="8">
    <location>
        <position position="66"/>
    </location>
    <ligand>
        <name>Zn(2+)</name>
        <dbReference type="ChEBI" id="CHEBI:29105"/>
        <label>2</label>
        <note>catalytic</note>
    </ligand>
</feature>
<evidence type="ECO:0000256" key="1">
    <source>
        <dbReference type="ARBA" id="ARBA00011738"/>
    </source>
</evidence>
<keyword evidence="12" id="KW-1185">Reference proteome</keyword>
<comment type="cofactor">
    <cofactor evidence="8">
        <name>Zn(2+)</name>
        <dbReference type="ChEBI" id="CHEBI:29105"/>
    </cofactor>
    <text evidence="8">Binds 2 Zn(2+) ions.</text>
</comment>
<keyword evidence="7 8" id="KW-0862">Zinc</keyword>
<dbReference type="InterPro" id="IPR013471">
    <property type="entry name" value="RNase_Z/BN"/>
</dbReference>
<evidence type="ECO:0000313" key="12">
    <source>
        <dbReference type="Proteomes" id="UP000000323"/>
    </source>
</evidence>
<dbReference type="GO" id="GO:0042781">
    <property type="term" value="F:3'-tRNA processing endoribonuclease activity"/>
    <property type="evidence" value="ECO:0007669"/>
    <property type="project" value="UniProtKB-UniRule"/>
</dbReference>
<comment type="similarity">
    <text evidence="8">Belongs to the RNase Z family.</text>
</comment>
<evidence type="ECO:0000256" key="6">
    <source>
        <dbReference type="ARBA" id="ARBA00022801"/>
    </source>
</evidence>
<dbReference type="Pfam" id="PF00753">
    <property type="entry name" value="Lactamase_B"/>
    <property type="match status" value="1"/>
</dbReference>
<feature type="active site" description="Proton acceptor" evidence="8">
    <location>
        <position position="65"/>
    </location>
</feature>
<evidence type="ECO:0000259" key="10">
    <source>
        <dbReference type="Pfam" id="PF12706"/>
    </source>
</evidence>
<dbReference type="STRING" id="525904.Tter_0540"/>
<protein>
    <recommendedName>
        <fullName evidence="8">Ribonuclease Z</fullName>
        <shortName evidence="8">RNase Z</shortName>
        <ecNumber evidence="8">3.1.26.11</ecNumber>
    </recommendedName>
    <alternativeName>
        <fullName evidence="8">tRNA 3 endonuclease</fullName>
    </alternativeName>
    <alternativeName>
        <fullName evidence="8">tRNase Z</fullName>
    </alternativeName>
</protein>
<evidence type="ECO:0000256" key="5">
    <source>
        <dbReference type="ARBA" id="ARBA00022759"/>
    </source>
</evidence>
<feature type="binding site" evidence="8">
    <location>
        <position position="65"/>
    </location>
    <ligand>
        <name>Zn(2+)</name>
        <dbReference type="ChEBI" id="CHEBI:29105"/>
        <label>2</label>
        <note>catalytic</note>
    </ligand>
</feature>
<evidence type="ECO:0000256" key="4">
    <source>
        <dbReference type="ARBA" id="ARBA00022723"/>
    </source>
</evidence>
<dbReference type="PANTHER" id="PTHR46018">
    <property type="entry name" value="ZINC PHOSPHODIESTERASE ELAC PROTEIN 1"/>
    <property type="match status" value="1"/>
</dbReference>
<dbReference type="PANTHER" id="PTHR46018:SF2">
    <property type="entry name" value="ZINC PHOSPHODIESTERASE ELAC PROTEIN 1"/>
    <property type="match status" value="1"/>
</dbReference>
<dbReference type="SUPFAM" id="SSF56281">
    <property type="entry name" value="Metallo-hydrolase/oxidoreductase"/>
    <property type="match status" value="1"/>
</dbReference>
<dbReference type="EC" id="3.1.26.11" evidence="8"/>
<feature type="binding site" evidence="8">
    <location>
        <position position="208"/>
    </location>
    <ligand>
        <name>Zn(2+)</name>
        <dbReference type="ChEBI" id="CHEBI:29105"/>
        <label>2</label>
        <note>catalytic</note>
    </ligand>
</feature>
<keyword evidence="3 8" id="KW-0540">Nuclease</keyword>
<feature type="binding site" evidence="8">
    <location>
        <position position="63"/>
    </location>
    <ligand>
        <name>Zn(2+)</name>
        <dbReference type="ChEBI" id="CHEBI:29105"/>
        <label>1</label>
        <note>catalytic</note>
    </ligand>
</feature>
<reference evidence="12" key="1">
    <citation type="journal article" date="2010" name="Stand. Genomic Sci.">
        <title>Complete genome sequence of 'Thermobaculum terrenum' type strain (YNP1).</title>
        <authorList>
            <person name="Kiss H."/>
            <person name="Cleland D."/>
            <person name="Lapidus A."/>
            <person name="Lucas S."/>
            <person name="Glavina Del Rio T."/>
            <person name="Nolan M."/>
            <person name="Tice H."/>
            <person name="Han C."/>
            <person name="Goodwin L."/>
            <person name="Pitluck S."/>
            <person name="Liolios K."/>
            <person name="Ivanova N."/>
            <person name="Mavromatis K."/>
            <person name="Ovchinnikova G."/>
            <person name="Pati A."/>
            <person name="Chen A."/>
            <person name="Palaniappan K."/>
            <person name="Land M."/>
            <person name="Hauser L."/>
            <person name="Chang Y."/>
            <person name="Jeffries C."/>
            <person name="Lu M."/>
            <person name="Brettin T."/>
            <person name="Detter J."/>
            <person name="Goker M."/>
            <person name="Tindall B."/>
            <person name="Beck B."/>
            <person name="McDermott T."/>
            <person name="Woyke T."/>
            <person name="Bristow J."/>
            <person name="Eisen J."/>
            <person name="Markowitz V."/>
            <person name="Hugenholtz P."/>
            <person name="Kyrpides N."/>
            <person name="Klenk H."/>
            <person name="Cheng J."/>
        </authorList>
    </citation>
    <scope>NUCLEOTIDE SEQUENCE [LARGE SCALE GENOMIC DNA]</scope>
    <source>
        <strain evidence="12">ATCC BAA-798 / YNP1</strain>
    </source>
</reference>
<evidence type="ECO:0000259" key="9">
    <source>
        <dbReference type="Pfam" id="PF00753"/>
    </source>
</evidence>
<dbReference type="RefSeq" id="WP_012874493.1">
    <property type="nucleotide sequence ID" value="NC_013525.1"/>
</dbReference>
<dbReference type="KEGG" id="ttr:Tter_0540"/>
<keyword evidence="4 8" id="KW-0479">Metal-binding</keyword>
<evidence type="ECO:0000256" key="2">
    <source>
        <dbReference type="ARBA" id="ARBA00022694"/>
    </source>
</evidence>
<feature type="binding site" evidence="8">
    <location>
        <position position="270"/>
    </location>
    <ligand>
        <name>Zn(2+)</name>
        <dbReference type="ChEBI" id="CHEBI:29105"/>
        <label>2</label>
        <note>catalytic</note>
    </ligand>
</feature>
<dbReference type="NCBIfam" id="NF000801">
    <property type="entry name" value="PRK00055.1-3"/>
    <property type="match status" value="1"/>
</dbReference>
<dbReference type="HOGENOM" id="CLU_031317_2_1_0"/>
<dbReference type="InterPro" id="IPR036866">
    <property type="entry name" value="RibonucZ/Hydroxyglut_hydro"/>
</dbReference>
<evidence type="ECO:0000256" key="7">
    <source>
        <dbReference type="ARBA" id="ARBA00022833"/>
    </source>
</evidence>
<feature type="domain" description="Metallo-beta-lactamase" evidence="10">
    <location>
        <begin position="199"/>
        <end position="271"/>
    </location>
</feature>